<dbReference type="AlphaFoldDB" id="G2QHG2"/>
<dbReference type="GeneID" id="11513620"/>
<sequence length="101" mass="11289">MPSLTLFSTRAYRSRFDRWGIHKYSRRRRESSASPSRRNSVSGGDTQRSPRHSPDPDGGGSRAATPFPSTSNELFPAEICATIPVAGFRRYGRRSATGWRS</sequence>
<feature type="compositionally biased region" description="Low complexity" evidence="1">
    <location>
        <begin position="32"/>
        <end position="42"/>
    </location>
</feature>
<dbReference type="eggNOG" id="ENOG502RS20">
    <property type="taxonomic scope" value="Eukaryota"/>
</dbReference>
<proteinExistence type="predicted"/>
<reference evidence="2 3" key="1">
    <citation type="journal article" date="2011" name="Nat. Biotechnol.">
        <title>Comparative genomic analysis of the thermophilic biomass-degrading fungi Myceliophthora thermophila and Thielavia terrestris.</title>
        <authorList>
            <person name="Berka R.M."/>
            <person name="Grigoriev I.V."/>
            <person name="Otillar R."/>
            <person name="Salamov A."/>
            <person name="Grimwood J."/>
            <person name="Reid I."/>
            <person name="Ishmael N."/>
            <person name="John T."/>
            <person name="Darmond C."/>
            <person name="Moisan M.-C."/>
            <person name="Henrissat B."/>
            <person name="Coutinho P.M."/>
            <person name="Lombard V."/>
            <person name="Natvig D.O."/>
            <person name="Lindquist E."/>
            <person name="Schmutz J."/>
            <person name="Lucas S."/>
            <person name="Harris P."/>
            <person name="Powlowski J."/>
            <person name="Bellemare A."/>
            <person name="Taylor D."/>
            <person name="Butler G."/>
            <person name="de Vries R.P."/>
            <person name="Allijn I.E."/>
            <person name="van den Brink J."/>
            <person name="Ushinsky S."/>
            <person name="Storms R."/>
            <person name="Powell A.J."/>
            <person name="Paulsen I.T."/>
            <person name="Elbourne L.D.H."/>
            <person name="Baker S.E."/>
            <person name="Magnuson J."/>
            <person name="LaBoissiere S."/>
            <person name="Clutterbuck A.J."/>
            <person name="Martinez D."/>
            <person name="Wogulis M."/>
            <person name="de Leon A.L."/>
            <person name="Rey M.W."/>
            <person name="Tsang A."/>
        </authorList>
    </citation>
    <scope>NUCLEOTIDE SEQUENCE [LARGE SCALE GENOMIC DNA]</scope>
    <source>
        <strain evidence="3">ATCC 42464 / BCRC 31852 / DSM 1799</strain>
    </source>
</reference>
<dbReference type="InParanoid" id="G2QHG2"/>
<protein>
    <recommendedName>
        <fullName evidence="4">Clr5 domain-containing protein</fullName>
    </recommendedName>
</protein>
<dbReference type="Proteomes" id="UP000007322">
    <property type="component" value="Chromosome 4"/>
</dbReference>
<dbReference type="OrthoDB" id="4115389at2759"/>
<evidence type="ECO:0008006" key="4">
    <source>
        <dbReference type="Google" id="ProtNLM"/>
    </source>
</evidence>
<dbReference type="HOGENOM" id="CLU_2293626_0_0_1"/>
<feature type="region of interest" description="Disordered" evidence="1">
    <location>
        <begin position="23"/>
        <end position="72"/>
    </location>
</feature>
<dbReference type="RefSeq" id="XP_003664067.1">
    <property type="nucleotide sequence ID" value="XM_003664019.1"/>
</dbReference>
<dbReference type="VEuPathDB" id="FungiDB:MYCTH_2306462"/>
<evidence type="ECO:0000313" key="3">
    <source>
        <dbReference type="Proteomes" id="UP000007322"/>
    </source>
</evidence>
<organism evidence="2 3">
    <name type="scientific">Thermothelomyces thermophilus (strain ATCC 42464 / BCRC 31852 / DSM 1799)</name>
    <name type="common">Sporotrichum thermophile</name>
    <dbReference type="NCBI Taxonomy" id="573729"/>
    <lineage>
        <taxon>Eukaryota</taxon>
        <taxon>Fungi</taxon>
        <taxon>Dikarya</taxon>
        <taxon>Ascomycota</taxon>
        <taxon>Pezizomycotina</taxon>
        <taxon>Sordariomycetes</taxon>
        <taxon>Sordariomycetidae</taxon>
        <taxon>Sordariales</taxon>
        <taxon>Chaetomiaceae</taxon>
        <taxon>Thermothelomyces</taxon>
    </lineage>
</organism>
<name>G2QHG2_THET4</name>
<dbReference type="EMBL" id="CP003005">
    <property type="protein sequence ID" value="AEO58822.1"/>
    <property type="molecule type" value="Genomic_DNA"/>
</dbReference>
<accession>G2QHG2</accession>
<dbReference type="OMA" id="PGMCVAT"/>
<keyword evidence="3" id="KW-1185">Reference proteome</keyword>
<evidence type="ECO:0000256" key="1">
    <source>
        <dbReference type="SAM" id="MobiDB-lite"/>
    </source>
</evidence>
<gene>
    <name evidence="2" type="ORF">MYCTH_2306462</name>
</gene>
<dbReference type="KEGG" id="mtm:MYCTH_2306462"/>
<evidence type="ECO:0000313" key="2">
    <source>
        <dbReference type="EMBL" id="AEO58822.1"/>
    </source>
</evidence>